<dbReference type="Gene3D" id="3.30.70.100">
    <property type="match status" value="1"/>
</dbReference>
<gene>
    <name evidence="2" type="ORF">C8A05DRAFT_39827</name>
</gene>
<accession>A0AAN6M952</accession>
<reference evidence="2" key="1">
    <citation type="journal article" date="2023" name="Mol. Phylogenet. Evol.">
        <title>Genome-scale phylogeny and comparative genomics of the fungal order Sordariales.</title>
        <authorList>
            <person name="Hensen N."/>
            <person name="Bonometti L."/>
            <person name="Westerberg I."/>
            <person name="Brannstrom I.O."/>
            <person name="Guillou S."/>
            <person name="Cros-Aarteil S."/>
            <person name="Calhoun S."/>
            <person name="Haridas S."/>
            <person name="Kuo A."/>
            <person name="Mondo S."/>
            <person name="Pangilinan J."/>
            <person name="Riley R."/>
            <person name="LaButti K."/>
            <person name="Andreopoulos B."/>
            <person name="Lipzen A."/>
            <person name="Chen C."/>
            <person name="Yan M."/>
            <person name="Daum C."/>
            <person name="Ng V."/>
            <person name="Clum A."/>
            <person name="Steindorff A."/>
            <person name="Ohm R.A."/>
            <person name="Martin F."/>
            <person name="Silar P."/>
            <person name="Natvig D.O."/>
            <person name="Lalanne C."/>
            <person name="Gautier V."/>
            <person name="Ament-Velasquez S.L."/>
            <person name="Kruys A."/>
            <person name="Hutchinson M.I."/>
            <person name="Powell A.J."/>
            <person name="Barry K."/>
            <person name="Miller A.N."/>
            <person name="Grigoriev I.V."/>
            <person name="Debuchy R."/>
            <person name="Gladieux P."/>
            <person name="Hiltunen Thoren M."/>
            <person name="Johannesson H."/>
        </authorList>
    </citation>
    <scope>NUCLEOTIDE SEQUENCE</scope>
    <source>
        <strain evidence="2">CBS 103.79</strain>
    </source>
</reference>
<keyword evidence="3" id="KW-1185">Reference proteome</keyword>
<protein>
    <submittedName>
        <fullName evidence="2">Uncharacterized protein</fullName>
    </submittedName>
</protein>
<evidence type="ECO:0000313" key="3">
    <source>
        <dbReference type="Proteomes" id="UP001303889"/>
    </source>
</evidence>
<proteinExistence type="predicted"/>
<reference evidence="2" key="2">
    <citation type="submission" date="2023-05" db="EMBL/GenBank/DDBJ databases">
        <authorList>
            <consortium name="Lawrence Berkeley National Laboratory"/>
            <person name="Steindorff A."/>
            <person name="Hensen N."/>
            <person name="Bonometti L."/>
            <person name="Westerberg I."/>
            <person name="Brannstrom I.O."/>
            <person name="Guillou S."/>
            <person name="Cros-Aarteil S."/>
            <person name="Calhoun S."/>
            <person name="Haridas S."/>
            <person name="Kuo A."/>
            <person name="Mondo S."/>
            <person name="Pangilinan J."/>
            <person name="Riley R."/>
            <person name="Labutti K."/>
            <person name="Andreopoulos B."/>
            <person name="Lipzen A."/>
            <person name="Chen C."/>
            <person name="Yanf M."/>
            <person name="Daum C."/>
            <person name="Ng V."/>
            <person name="Clum A."/>
            <person name="Ohm R."/>
            <person name="Martin F."/>
            <person name="Silar P."/>
            <person name="Natvig D."/>
            <person name="Lalanne C."/>
            <person name="Gautier V."/>
            <person name="Ament-Velasquez S.L."/>
            <person name="Kruys A."/>
            <person name="Hutchinson M.I."/>
            <person name="Powell A.J."/>
            <person name="Barry K."/>
            <person name="Miller A.N."/>
            <person name="Grigoriev I.V."/>
            <person name="Debuchy R."/>
            <person name="Gladieux P."/>
            <person name="Thoren M.H."/>
            <person name="Johannesson H."/>
        </authorList>
    </citation>
    <scope>NUCLEOTIDE SEQUENCE</scope>
    <source>
        <strain evidence="2">CBS 103.79</strain>
    </source>
</reference>
<organism evidence="2 3">
    <name type="scientific">Staphylotrichum tortipilum</name>
    <dbReference type="NCBI Taxonomy" id="2831512"/>
    <lineage>
        <taxon>Eukaryota</taxon>
        <taxon>Fungi</taxon>
        <taxon>Dikarya</taxon>
        <taxon>Ascomycota</taxon>
        <taxon>Pezizomycotina</taxon>
        <taxon>Sordariomycetes</taxon>
        <taxon>Sordariomycetidae</taxon>
        <taxon>Sordariales</taxon>
        <taxon>Chaetomiaceae</taxon>
        <taxon>Staphylotrichum</taxon>
    </lineage>
</organism>
<sequence>MQIRVSGTLDDDVVPEHVRLEYEANVRLVRERCLERMREARRTAPRCYGPAVDGVIWRRVRPGEETDLGPPILSILEFPLRPDVKLLDDAAAAPARGLWDATAQYVASVPGCGGLEWGTARMDGDDGPAGRVVCWVQWESVAAWRRFQWSMGFLPVIGALAVDCSNRCAKVVGGGVPRFRGEGHGETIVDVVTVVFDAGDVATAERRGVVEERWEAVVGSVPKDGGLRSSYAVWLENNASTFAEPTPEEIAAGLTTAVFIGFVAWDGVRYDSHLVEELCANLAASLPSPNAGNEPPVFSRKAVRLAKHTQPSRRSQHTEPAGLRNSLASILKPDPTRQCCADIGNDPRHAHKALDRSRQDARGPARLFPAPRGRFECQGELFEGNILPLEGEPYVRYSSGSVFRWRSSLGPANECHVVDIVWMRLKAGGPKTRAARSRRELIEDTSCLPELVGAYGALGVDNESKMAVVIVWENQRAREAAKQQFERILLNFPASSINLPAPHVSFPMSHGSSLDNTESLEWTCFHVPPGALARRLFDMTSPSEQAGIPTACWVASAGEWQPTEASEDRSQTFTMVMRWASPAAKAEWYEELFRLSRESYELFG</sequence>
<evidence type="ECO:0000313" key="2">
    <source>
        <dbReference type="EMBL" id="KAK3896620.1"/>
    </source>
</evidence>
<feature type="region of interest" description="Disordered" evidence="1">
    <location>
        <begin position="307"/>
        <end position="326"/>
    </location>
</feature>
<dbReference type="AlphaFoldDB" id="A0AAN6M952"/>
<comment type="caution">
    <text evidence="2">The sequence shown here is derived from an EMBL/GenBank/DDBJ whole genome shotgun (WGS) entry which is preliminary data.</text>
</comment>
<feature type="non-terminal residue" evidence="2">
    <location>
        <position position="604"/>
    </location>
</feature>
<name>A0AAN6M952_9PEZI</name>
<dbReference type="Proteomes" id="UP001303889">
    <property type="component" value="Unassembled WGS sequence"/>
</dbReference>
<evidence type="ECO:0000256" key="1">
    <source>
        <dbReference type="SAM" id="MobiDB-lite"/>
    </source>
</evidence>
<dbReference type="EMBL" id="MU856488">
    <property type="protein sequence ID" value="KAK3896620.1"/>
    <property type="molecule type" value="Genomic_DNA"/>
</dbReference>